<evidence type="ECO:0000313" key="5">
    <source>
        <dbReference type="Proteomes" id="UP000326598"/>
    </source>
</evidence>
<evidence type="ECO:0000256" key="1">
    <source>
        <dbReference type="ARBA" id="ARBA00001946"/>
    </source>
</evidence>
<dbReference type="Gene3D" id="3.90.79.10">
    <property type="entry name" value="Nucleoside Triphosphate Pyrophosphohydrolase"/>
    <property type="match status" value="1"/>
</dbReference>
<evidence type="ECO:0000259" key="3">
    <source>
        <dbReference type="PROSITE" id="PS51462"/>
    </source>
</evidence>
<dbReference type="InterPro" id="IPR001387">
    <property type="entry name" value="Cro/C1-type_HTH"/>
</dbReference>
<proteinExistence type="predicted"/>
<evidence type="ECO:0000313" key="4">
    <source>
        <dbReference type="EMBL" id="QEV30230.1"/>
    </source>
</evidence>
<dbReference type="Pfam" id="PF00293">
    <property type="entry name" value="NUDIX"/>
    <property type="match status" value="1"/>
</dbReference>
<sequence length="192" mass="21191">MTQEEFAGKLGVSVRSVASWRANPRMVPQPETQRILDTTYGMAGDAVRREFIRLSRKATPQPEAQALRVAIAVVRRGGDVLLVCRQDGDDIAWQFPAGIVKPGGSASKVAVRETLDETGVHCTVREHLGERLHPYTRAMCDYFICDYVHGEAVNGDSSENVAVVWAPISELSRFIPTDRIYPPILEALEATV</sequence>
<name>A0A5J6IHF5_STRC4</name>
<evidence type="ECO:0000256" key="2">
    <source>
        <dbReference type="ARBA" id="ARBA00022801"/>
    </source>
</evidence>
<dbReference type="Proteomes" id="UP000326598">
    <property type="component" value="Chromosome"/>
</dbReference>
<dbReference type="PROSITE" id="PS51462">
    <property type="entry name" value="NUDIX"/>
    <property type="match status" value="1"/>
</dbReference>
<organism evidence="4 5">
    <name type="scientific">Streptomyces coeruleorubidus</name>
    <dbReference type="NCBI Taxonomy" id="116188"/>
    <lineage>
        <taxon>Bacteria</taxon>
        <taxon>Bacillati</taxon>
        <taxon>Actinomycetota</taxon>
        <taxon>Actinomycetes</taxon>
        <taxon>Kitasatosporales</taxon>
        <taxon>Streptomycetaceae</taxon>
        <taxon>Streptomyces</taxon>
    </lineage>
</organism>
<dbReference type="CDD" id="cd02883">
    <property type="entry name" value="NUDIX_Hydrolase"/>
    <property type="match status" value="1"/>
</dbReference>
<dbReference type="InterPro" id="IPR015797">
    <property type="entry name" value="NUDIX_hydrolase-like_dom_sf"/>
</dbReference>
<dbReference type="KEGG" id="scoe:CP976_07350"/>
<gene>
    <name evidence="4" type="ORF">CP976_07350</name>
</gene>
<dbReference type="SUPFAM" id="SSF55811">
    <property type="entry name" value="Nudix"/>
    <property type="match status" value="1"/>
</dbReference>
<comment type="cofactor">
    <cofactor evidence="1">
        <name>Mg(2+)</name>
        <dbReference type="ChEBI" id="CHEBI:18420"/>
    </cofactor>
</comment>
<dbReference type="PANTHER" id="PTHR43046:SF14">
    <property type="entry name" value="MUTT_NUDIX FAMILY PROTEIN"/>
    <property type="match status" value="1"/>
</dbReference>
<dbReference type="AlphaFoldDB" id="A0A5J6IHF5"/>
<protein>
    <submittedName>
        <fullName evidence="4">NUDIX domain-containing protein</fullName>
    </submittedName>
</protein>
<dbReference type="CDD" id="cd00093">
    <property type="entry name" value="HTH_XRE"/>
    <property type="match status" value="1"/>
</dbReference>
<dbReference type="GO" id="GO:0016787">
    <property type="term" value="F:hydrolase activity"/>
    <property type="evidence" value="ECO:0007669"/>
    <property type="project" value="UniProtKB-KW"/>
</dbReference>
<keyword evidence="2" id="KW-0378">Hydrolase</keyword>
<dbReference type="PANTHER" id="PTHR43046">
    <property type="entry name" value="GDP-MANNOSE MANNOSYL HYDROLASE"/>
    <property type="match status" value="1"/>
</dbReference>
<reference evidence="4 5" key="1">
    <citation type="submission" date="2017-09" db="EMBL/GenBank/DDBJ databases">
        <authorList>
            <person name="Lee N."/>
            <person name="Cho B.-K."/>
        </authorList>
    </citation>
    <scope>NUCLEOTIDE SEQUENCE [LARGE SCALE GENOMIC DNA]</scope>
    <source>
        <strain evidence="4 5">ATCC 13740</strain>
    </source>
</reference>
<accession>A0A5J6IHF5</accession>
<dbReference type="EMBL" id="CP023694">
    <property type="protein sequence ID" value="QEV30230.1"/>
    <property type="molecule type" value="Genomic_DNA"/>
</dbReference>
<dbReference type="InterPro" id="IPR000086">
    <property type="entry name" value="NUDIX_hydrolase_dom"/>
</dbReference>
<feature type="domain" description="Nudix hydrolase" evidence="3">
    <location>
        <begin position="64"/>
        <end position="189"/>
    </location>
</feature>